<dbReference type="Pfam" id="PF11213">
    <property type="entry name" value="DUF3006"/>
    <property type="match status" value="1"/>
</dbReference>
<dbReference type="EMBL" id="JBHLUX010000015">
    <property type="protein sequence ID" value="MFC0469985.1"/>
    <property type="molecule type" value="Genomic_DNA"/>
</dbReference>
<proteinExistence type="predicted"/>
<evidence type="ECO:0000313" key="2">
    <source>
        <dbReference type="Proteomes" id="UP001589838"/>
    </source>
</evidence>
<organism evidence="1 2">
    <name type="scientific">Halalkalibacter kiskunsagensis</name>
    <dbReference type="NCBI Taxonomy" id="1548599"/>
    <lineage>
        <taxon>Bacteria</taxon>
        <taxon>Bacillati</taxon>
        <taxon>Bacillota</taxon>
        <taxon>Bacilli</taxon>
        <taxon>Bacillales</taxon>
        <taxon>Bacillaceae</taxon>
        <taxon>Halalkalibacter</taxon>
    </lineage>
</organism>
<accession>A0ABV6KAC8</accession>
<dbReference type="RefSeq" id="WP_335962625.1">
    <property type="nucleotide sequence ID" value="NZ_JAXBLX010000031.1"/>
</dbReference>
<sequence>MPIYTVDGVEDGIARLLLREDESIIKHVQSKQLPRVNEGDIIEAVISDEGEVARFTKLEEQTKNAKAQAKELLEKIRKKNK</sequence>
<name>A0ABV6KAC8_9BACI</name>
<comment type="caution">
    <text evidence="1">The sequence shown here is derived from an EMBL/GenBank/DDBJ whole genome shotgun (WGS) entry which is preliminary data.</text>
</comment>
<gene>
    <name evidence="1" type="ORF">ACFFHM_05385</name>
</gene>
<keyword evidence="2" id="KW-1185">Reference proteome</keyword>
<evidence type="ECO:0000313" key="1">
    <source>
        <dbReference type="EMBL" id="MFC0469985.1"/>
    </source>
</evidence>
<protein>
    <submittedName>
        <fullName evidence="1">DUF3006 family protein</fullName>
    </submittedName>
</protein>
<reference evidence="1 2" key="1">
    <citation type="submission" date="2024-09" db="EMBL/GenBank/DDBJ databases">
        <authorList>
            <person name="Sun Q."/>
            <person name="Mori K."/>
        </authorList>
    </citation>
    <scope>NUCLEOTIDE SEQUENCE [LARGE SCALE GENOMIC DNA]</scope>
    <source>
        <strain evidence="1 2">NCAIM B.02610</strain>
    </source>
</reference>
<dbReference type="InterPro" id="IPR021377">
    <property type="entry name" value="DUF3006"/>
</dbReference>
<dbReference type="Proteomes" id="UP001589838">
    <property type="component" value="Unassembled WGS sequence"/>
</dbReference>